<organism evidence="1 2">
    <name type="scientific">Allofrancisella frigidaquae</name>
    <dbReference type="NCBI Taxonomy" id="1085644"/>
    <lineage>
        <taxon>Bacteria</taxon>
        <taxon>Pseudomonadati</taxon>
        <taxon>Pseudomonadota</taxon>
        <taxon>Gammaproteobacteria</taxon>
        <taxon>Thiotrichales</taxon>
        <taxon>Francisellaceae</taxon>
        <taxon>Allofrancisella</taxon>
    </lineage>
</organism>
<dbReference type="EMBL" id="CP038017">
    <property type="protein sequence ID" value="QIV94029.1"/>
    <property type="molecule type" value="Genomic_DNA"/>
</dbReference>
<evidence type="ECO:0000313" key="1">
    <source>
        <dbReference type="EMBL" id="QIV94029.1"/>
    </source>
</evidence>
<name>A0A6M3HSB1_9GAMM</name>
<dbReference type="Proteomes" id="UP000503320">
    <property type="component" value="Chromosome"/>
</dbReference>
<gene>
    <name evidence="1" type="ORF">E3E15_01120</name>
</gene>
<dbReference type="AlphaFoldDB" id="A0A6M3HSB1"/>
<accession>A0A6M3HSB1</accession>
<dbReference type="KEGG" id="afri:E3E15_01120"/>
<proteinExistence type="predicted"/>
<sequence length="275" mass="31896">MPRFFYQNEIRNIGCKGQFLDISKFFTEFSQGEMFSEGLCLTLSILLGELIKGQKKPTHLLFNYISQNASKIKSDLIRSGKSLSAAHKQQNSYNKKFDIDFFSNNLDKNFNIFDLWGDFTLQQLTDSIDTISKQLFAKHSSKIVKSWYILNEISQQNTIYNQISRIAESLNDYRDRKGLFIVSFSFGLFINKDSKPAIVSYAGRNFHKNIEAASSKNHSCLLYISGDSFLFFDPNIGIVNQDIRNIESFFSCLYAYYDLINKNENVFFFHEIEMN</sequence>
<keyword evidence="2" id="KW-1185">Reference proteome</keyword>
<reference evidence="1 2" key="1">
    <citation type="submission" date="2019-03" db="EMBL/GenBank/DDBJ databases">
        <title>Complete Genome Sequence of Allofrancisella frigidaquae Strain SYSU 10HL1970 Isolated from Water-Cooling Systems in China.</title>
        <authorList>
            <person name="Ohrman C."/>
            <person name="Uneklint I."/>
            <person name="Sjodin A."/>
        </authorList>
    </citation>
    <scope>NUCLEOTIDE SEQUENCE [LARGE SCALE GENOMIC DNA]</scope>
    <source>
        <strain evidence="1 2">SYSU 10HL1970</strain>
    </source>
</reference>
<dbReference type="RefSeq" id="WP_172106277.1">
    <property type="nucleotide sequence ID" value="NZ_CP038017.1"/>
</dbReference>
<evidence type="ECO:0000313" key="2">
    <source>
        <dbReference type="Proteomes" id="UP000503320"/>
    </source>
</evidence>
<protein>
    <recommendedName>
        <fullName evidence="3">Peptidase C58 YopT-type domain-containing protein</fullName>
    </recommendedName>
</protein>
<evidence type="ECO:0008006" key="3">
    <source>
        <dbReference type="Google" id="ProtNLM"/>
    </source>
</evidence>